<feature type="signal peptide" evidence="1">
    <location>
        <begin position="1"/>
        <end position="21"/>
    </location>
</feature>
<feature type="chain" id="PRO_5047343528" description="Extracellular protein" evidence="1">
    <location>
        <begin position="22"/>
        <end position="494"/>
    </location>
</feature>
<proteinExistence type="predicted"/>
<keyword evidence="3" id="KW-1185">Reference proteome</keyword>
<dbReference type="RefSeq" id="WP_137600607.1">
    <property type="nucleotide sequence ID" value="NZ_BJDT01000003.1"/>
</dbReference>
<accession>A0ABW1RTU4</accession>
<keyword evidence="1" id="KW-0732">Signal</keyword>
<comment type="caution">
    <text evidence="2">The sequence shown here is derived from an EMBL/GenBank/DDBJ whole genome shotgun (WGS) entry which is preliminary data.</text>
</comment>
<dbReference type="Proteomes" id="UP001596158">
    <property type="component" value="Unassembled WGS sequence"/>
</dbReference>
<evidence type="ECO:0000313" key="3">
    <source>
        <dbReference type="Proteomes" id="UP001596158"/>
    </source>
</evidence>
<reference evidence="3" key="1">
    <citation type="journal article" date="2019" name="Int. J. Syst. Evol. Microbiol.">
        <title>The Global Catalogue of Microorganisms (GCM) 10K type strain sequencing project: providing services to taxonomists for standard genome sequencing and annotation.</title>
        <authorList>
            <consortium name="The Broad Institute Genomics Platform"/>
            <consortium name="The Broad Institute Genome Sequencing Center for Infectious Disease"/>
            <person name="Wu L."/>
            <person name="Ma J."/>
        </authorList>
    </citation>
    <scope>NUCLEOTIDE SEQUENCE [LARGE SCALE GENOMIC DNA]</scope>
    <source>
        <strain evidence="3">CCM 8924</strain>
    </source>
</reference>
<evidence type="ECO:0008006" key="4">
    <source>
        <dbReference type="Google" id="ProtNLM"/>
    </source>
</evidence>
<dbReference type="EMBL" id="JBHSSG010000011">
    <property type="protein sequence ID" value="MFC6178930.1"/>
    <property type="molecule type" value="Genomic_DNA"/>
</dbReference>
<gene>
    <name evidence="2" type="ORF">ACFQGR_05975</name>
</gene>
<evidence type="ECO:0000313" key="2">
    <source>
        <dbReference type="EMBL" id="MFC6178930.1"/>
    </source>
</evidence>
<organism evidence="2 3">
    <name type="scientific">Weissella sagaensis</name>
    <dbReference type="NCBI Taxonomy" id="2559928"/>
    <lineage>
        <taxon>Bacteria</taxon>
        <taxon>Bacillati</taxon>
        <taxon>Bacillota</taxon>
        <taxon>Bacilli</taxon>
        <taxon>Lactobacillales</taxon>
        <taxon>Lactobacillaceae</taxon>
        <taxon>Weissella</taxon>
    </lineage>
</organism>
<protein>
    <recommendedName>
        <fullName evidence="4">Extracellular protein</fullName>
    </recommendedName>
</protein>
<name>A0ABW1RTU4_9LACO</name>
<sequence>MMLFKKLVLMLIVVIMSSQVAVHTIYGQTNDSLTTVNLKQNVQMQTGNKEIKGTITDSQSSESRVYRLVVKNKQETLLNTDIMLNQPFEAQLSRKLKAQDQITMELQDQSGASVVRPSRVTPTKWRVLSKPNTKIKTSDWGNVFQNSRIEPKKYQVVQAPKTGLSYLKKPRYIASHRNVTTFKENDRSVNNEIKGFQTALLLPTESTKLVNWQLPQGSVMNGQYLYVMYESQAHKSYGRIVRYDVKRLKELGIWQNGSDNLRQLEQKINDHKFATTADEQLLQTIVIGPEFYMGHGQAVSFNQQQKQLWLVSLTKKSRQQQLIQVDLKTLYPSERHKFIFKDKKNKQSFHGEHNLSIDDQGNVAMVGMVSDKTKRQLAAKNVKAGDLMLYHGRIKNGRFYMAISNTVVRQKPGYFGQFLATKNQTRQLFYLTDGIYYALPADKWPNGTLKQADISSGVYTKVYSTREFESQGWDNQGNAYLIVNRGSEVMQETK</sequence>
<evidence type="ECO:0000256" key="1">
    <source>
        <dbReference type="SAM" id="SignalP"/>
    </source>
</evidence>